<accession>A0A1H8J058</accession>
<name>A0A1H8J058_9ACTN</name>
<gene>
    <name evidence="2" type="ORF">SAMN05660976_08204</name>
</gene>
<organism evidence="2 3">
    <name type="scientific">Nonomuraea pusilla</name>
    <dbReference type="NCBI Taxonomy" id="46177"/>
    <lineage>
        <taxon>Bacteria</taxon>
        <taxon>Bacillati</taxon>
        <taxon>Actinomycetota</taxon>
        <taxon>Actinomycetes</taxon>
        <taxon>Streptosporangiales</taxon>
        <taxon>Streptosporangiaceae</taxon>
        <taxon>Nonomuraea</taxon>
    </lineage>
</organism>
<reference evidence="2 3" key="1">
    <citation type="submission" date="2016-10" db="EMBL/GenBank/DDBJ databases">
        <authorList>
            <person name="de Groot N.N."/>
        </authorList>
    </citation>
    <scope>NUCLEOTIDE SEQUENCE [LARGE SCALE GENOMIC DNA]</scope>
    <source>
        <strain evidence="2 3">DSM 43357</strain>
    </source>
</reference>
<keyword evidence="3" id="KW-1185">Reference proteome</keyword>
<dbReference type="EMBL" id="FOBF01000034">
    <property type="protein sequence ID" value="SEN73676.1"/>
    <property type="molecule type" value="Genomic_DNA"/>
</dbReference>
<protein>
    <recommendedName>
        <fullName evidence="4">Secreted protein</fullName>
    </recommendedName>
</protein>
<keyword evidence="1" id="KW-0732">Signal</keyword>
<evidence type="ECO:0008006" key="4">
    <source>
        <dbReference type="Google" id="ProtNLM"/>
    </source>
</evidence>
<evidence type="ECO:0000313" key="2">
    <source>
        <dbReference type="EMBL" id="SEN73676.1"/>
    </source>
</evidence>
<dbReference type="Proteomes" id="UP000198953">
    <property type="component" value="Unassembled WGS sequence"/>
</dbReference>
<dbReference type="AlphaFoldDB" id="A0A1H8J058"/>
<dbReference type="OrthoDB" id="3532092at2"/>
<evidence type="ECO:0000256" key="1">
    <source>
        <dbReference type="SAM" id="SignalP"/>
    </source>
</evidence>
<feature type="signal peptide" evidence="1">
    <location>
        <begin position="1"/>
        <end position="32"/>
    </location>
</feature>
<evidence type="ECO:0000313" key="3">
    <source>
        <dbReference type="Proteomes" id="UP000198953"/>
    </source>
</evidence>
<sequence>MHRSTRRLLSLSTACAAVIAGMTGVAVPASGAAVTAFDPPESWGPLYSRPFDLSGNRAMARGRYVLDEEFGDELTVTAKLYDRNSPTHLCAYLELAYEYDDEDEKIFSRRKCDPDGYQGFRRVDSSPDIPTSVSARVCYWDVKAGSKRFCGKWTYIYGDDEEE</sequence>
<dbReference type="RefSeq" id="WP_143078945.1">
    <property type="nucleotide sequence ID" value="NZ_FOBF01000034.1"/>
</dbReference>
<proteinExistence type="predicted"/>
<feature type="chain" id="PRO_5039098893" description="Secreted protein" evidence="1">
    <location>
        <begin position="33"/>
        <end position="163"/>
    </location>
</feature>